<dbReference type="PANTHER" id="PTHR31225:SF93">
    <property type="entry name" value="ALPHA-HUMULENE_(-)-(E)-BETA-CARYOPHYLLENE SYNTHASE"/>
    <property type="match status" value="1"/>
</dbReference>
<dbReference type="GO" id="GO:0000287">
    <property type="term" value="F:magnesium ion binding"/>
    <property type="evidence" value="ECO:0007669"/>
    <property type="project" value="InterPro"/>
</dbReference>
<keyword evidence="3" id="KW-0456">Lyase</keyword>
<accession>A0A6A2YKR2</accession>
<evidence type="ECO:0000256" key="1">
    <source>
        <dbReference type="ARBA" id="ARBA00022723"/>
    </source>
</evidence>
<dbReference type="Gene3D" id="1.10.600.10">
    <property type="entry name" value="Farnesyl Diphosphate Synthase"/>
    <property type="match status" value="2"/>
</dbReference>
<name>A0A6A2YKR2_HIBSY</name>
<dbReference type="Pfam" id="PF03936">
    <property type="entry name" value="Terpene_synth_C"/>
    <property type="match status" value="1"/>
</dbReference>
<protein>
    <submittedName>
        <fullName evidence="5">Peroxidase superfamily protein</fullName>
    </submittedName>
</protein>
<proteinExistence type="predicted"/>
<dbReference type="EMBL" id="VEPZ02001331">
    <property type="protein sequence ID" value="KAE8679217.1"/>
    <property type="molecule type" value="Genomic_DNA"/>
</dbReference>
<dbReference type="GO" id="GO:0010333">
    <property type="term" value="F:terpene synthase activity"/>
    <property type="evidence" value="ECO:0007669"/>
    <property type="project" value="InterPro"/>
</dbReference>
<dbReference type="InterPro" id="IPR008949">
    <property type="entry name" value="Isoprenoid_synthase_dom_sf"/>
</dbReference>
<evidence type="ECO:0000256" key="2">
    <source>
        <dbReference type="ARBA" id="ARBA00022842"/>
    </source>
</evidence>
<organism evidence="5 6">
    <name type="scientific">Hibiscus syriacus</name>
    <name type="common">Rose of Sharon</name>
    <dbReference type="NCBI Taxonomy" id="106335"/>
    <lineage>
        <taxon>Eukaryota</taxon>
        <taxon>Viridiplantae</taxon>
        <taxon>Streptophyta</taxon>
        <taxon>Embryophyta</taxon>
        <taxon>Tracheophyta</taxon>
        <taxon>Spermatophyta</taxon>
        <taxon>Magnoliopsida</taxon>
        <taxon>eudicotyledons</taxon>
        <taxon>Gunneridae</taxon>
        <taxon>Pentapetalae</taxon>
        <taxon>rosids</taxon>
        <taxon>malvids</taxon>
        <taxon>Malvales</taxon>
        <taxon>Malvaceae</taxon>
        <taxon>Malvoideae</taxon>
        <taxon>Hibiscus</taxon>
    </lineage>
</organism>
<dbReference type="GO" id="GO:0004601">
    <property type="term" value="F:peroxidase activity"/>
    <property type="evidence" value="ECO:0007669"/>
    <property type="project" value="UniProtKB-KW"/>
</dbReference>
<sequence>MFMMKWIGWRATIDDVTACLFPKDELKKIVVSYLKEAQWTKEGYMPTFDEYLEIALHSSAAVLVIAQVLVGMEADANDEEKRGLVACGIKCYMKQYGVSKEEAIQEFRKRLGIAWNELNEEFITRPRTVPVQILKRVVNIARVIDLTYKDEDGFTMSEKILRHHIFNVLIHPIPI</sequence>
<evidence type="ECO:0000313" key="6">
    <source>
        <dbReference type="Proteomes" id="UP000436088"/>
    </source>
</evidence>
<feature type="domain" description="Terpene synthase metal-binding" evidence="4">
    <location>
        <begin position="23"/>
        <end position="78"/>
    </location>
</feature>
<keyword evidence="5" id="KW-0575">Peroxidase</keyword>
<gene>
    <name evidence="5" type="ORF">F3Y22_tig00111402pilonHSYRG01004</name>
</gene>
<dbReference type="InterPro" id="IPR005630">
    <property type="entry name" value="Terpene_synthase_metal-bd"/>
</dbReference>
<dbReference type="GO" id="GO:0016114">
    <property type="term" value="P:terpenoid biosynthetic process"/>
    <property type="evidence" value="ECO:0007669"/>
    <property type="project" value="InterPro"/>
</dbReference>
<dbReference type="InterPro" id="IPR050148">
    <property type="entry name" value="Terpene_synthase-like"/>
</dbReference>
<evidence type="ECO:0000259" key="4">
    <source>
        <dbReference type="Pfam" id="PF03936"/>
    </source>
</evidence>
<evidence type="ECO:0000313" key="5">
    <source>
        <dbReference type="EMBL" id="KAE8679217.1"/>
    </source>
</evidence>
<reference evidence="5" key="1">
    <citation type="submission" date="2019-09" db="EMBL/GenBank/DDBJ databases">
        <title>Draft genome information of white flower Hibiscus syriacus.</title>
        <authorList>
            <person name="Kim Y.-M."/>
        </authorList>
    </citation>
    <scope>NUCLEOTIDE SEQUENCE [LARGE SCALE GENOMIC DNA]</scope>
    <source>
        <strain evidence="5">YM2019G1</strain>
    </source>
</reference>
<dbReference type="AlphaFoldDB" id="A0A6A2YKR2"/>
<keyword evidence="2" id="KW-0460">Magnesium</keyword>
<dbReference type="PANTHER" id="PTHR31225">
    <property type="entry name" value="OS04G0344100 PROTEIN-RELATED"/>
    <property type="match status" value="1"/>
</dbReference>
<keyword evidence="6" id="KW-1185">Reference proteome</keyword>
<keyword evidence="1" id="KW-0479">Metal-binding</keyword>
<dbReference type="SUPFAM" id="SSF48576">
    <property type="entry name" value="Terpenoid synthases"/>
    <property type="match status" value="1"/>
</dbReference>
<dbReference type="Proteomes" id="UP000436088">
    <property type="component" value="Unassembled WGS sequence"/>
</dbReference>
<comment type="caution">
    <text evidence="5">The sequence shown here is derived from an EMBL/GenBank/DDBJ whole genome shotgun (WGS) entry which is preliminary data.</text>
</comment>
<evidence type="ECO:0000256" key="3">
    <source>
        <dbReference type="ARBA" id="ARBA00023239"/>
    </source>
</evidence>
<keyword evidence="5" id="KW-0560">Oxidoreductase</keyword>